<evidence type="ECO:0000313" key="4">
    <source>
        <dbReference type="Proteomes" id="UP000247523"/>
    </source>
</evidence>
<sequence>MKYSIKYIVFTIILFGLLNLNTNVFNKNASVVKTNDISYVKDIWNPLISDSVNEKKIILVVDGLEVDVDKQDMFMDENLNIMISYKKLKQNFDCAVNLYDNDRLVFEKYNTKIELEINSNTAYINNAEIELDSEPFICDSEIYVPLELVAREFDYDYQWDIAANKISALNNSLDNPIVPYSYDLRDVARNSKVKNQGSFGTCWAFASLTAIESSLLPEEELELAPDHMSLQNSFSSSQNDGGEYTMAAAYLTSWQGPVYEKDDPYGDGVSNPNLTAVKHVQEVQILPEKNYEKIKEAVYKYGGVQSSLYLSLTSPTSKSVYYNRKNYAYCYKGEERPNHDIVIIGWDDNYPKENFNMVLEQNGAFICQNSWGESFGDDGVFYVSYYDVNIGIHNVVYSLIEDTNNYDNIYQSDLCGWVGQLGYGRESVYFANAYTANTKEEVSAAGFYATGENTDYEMYYISNFENIESLDVNNRKLIKKGKFENAGFYTVKFDTPKLVAEGEKFAIMIYINTPNSVHPAAIEYHAEESTKNVDLSDGEGYISNRGKKWDSVEETQSCNLCLKVYTKNVP</sequence>
<dbReference type="GO" id="GO:0008234">
    <property type="term" value="F:cysteine-type peptidase activity"/>
    <property type="evidence" value="ECO:0007669"/>
    <property type="project" value="InterPro"/>
</dbReference>
<protein>
    <submittedName>
        <fullName evidence="3">C1A family cysteine protease</fullName>
    </submittedName>
</protein>
<comment type="similarity">
    <text evidence="1">Belongs to the peptidase C1 family.</text>
</comment>
<dbReference type="InterPro" id="IPR000668">
    <property type="entry name" value="Peptidase_C1A_C"/>
</dbReference>
<name>A0A318EJ86_9FIRM</name>
<dbReference type="InterPro" id="IPR012854">
    <property type="entry name" value="Cu_amine_oxidase-like_N"/>
</dbReference>
<dbReference type="Pfam" id="PF18560">
    <property type="entry name" value="Lectin_like"/>
    <property type="match status" value="1"/>
</dbReference>
<dbReference type="InterPro" id="IPR000169">
    <property type="entry name" value="Pept_cys_AS"/>
</dbReference>
<keyword evidence="3" id="KW-0378">Hydrolase</keyword>
<keyword evidence="3" id="KW-0645">Protease</keyword>
<reference evidence="3 4" key="1">
    <citation type="submission" date="2018-05" db="EMBL/GenBank/DDBJ databases">
        <title>Genomic Encyclopedia of Type Strains, Phase IV (KMG-IV): sequencing the most valuable type-strain genomes for metagenomic binning, comparative biology and taxonomic classification.</title>
        <authorList>
            <person name="Goeker M."/>
        </authorList>
    </citation>
    <scope>NUCLEOTIDE SEQUENCE [LARGE SCALE GENOMIC DNA]</scope>
    <source>
        <strain evidence="3 4">DSM 28816</strain>
    </source>
</reference>
<dbReference type="AlphaFoldDB" id="A0A318EJ86"/>
<dbReference type="SMART" id="SM00645">
    <property type="entry name" value="Pept_C1"/>
    <property type="match status" value="1"/>
</dbReference>
<dbReference type="Pfam" id="PF00112">
    <property type="entry name" value="Peptidase_C1"/>
    <property type="match status" value="1"/>
</dbReference>
<dbReference type="PROSITE" id="PS00139">
    <property type="entry name" value="THIOL_PROTEASE_CYS"/>
    <property type="match status" value="1"/>
</dbReference>
<feature type="domain" description="Peptidase C1A papain C-terminal" evidence="2">
    <location>
        <begin position="178"/>
        <end position="399"/>
    </location>
</feature>
<comment type="caution">
    <text evidence="3">The sequence shown here is derived from an EMBL/GenBank/DDBJ whole genome shotgun (WGS) entry which is preliminary data.</text>
</comment>
<dbReference type="EMBL" id="QICS01000019">
    <property type="protein sequence ID" value="PXV85138.1"/>
    <property type="molecule type" value="Genomic_DNA"/>
</dbReference>
<dbReference type="Gene3D" id="3.90.70.10">
    <property type="entry name" value="Cysteine proteinases"/>
    <property type="match status" value="1"/>
</dbReference>
<dbReference type="InterPro" id="IPR013128">
    <property type="entry name" value="Peptidase_C1A"/>
</dbReference>
<gene>
    <name evidence="3" type="ORF">C8E03_11969</name>
</gene>
<dbReference type="SUPFAM" id="SSF54001">
    <property type="entry name" value="Cysteine proteinases"/>
    <property type="match status" value="1"/>
</dbReference>
<accession>A0A318EJ86</accession>
<dbReference type="Pfam" id="PF07833">
    <property type="entry name" value="Cu_amine_oxidN1"/>
    <property type="match status" value="1"/>
</dbReference>
<evidence type="ECO:0000313" key="3">
    <source>
        <dbReference type="EMBL" id="PXV85138.1"/>
    </source>
</evidence>
<dbReference type="InterPro" id="IPR040528">
    <property type="entry name" value="Lectin-like"/>
</dbReference>
<dbReference type="InterPro" id="IPR038765">
    <property type="entry name" value="Papain-like_cys_pep_sf"/>
</dbReference>
<dbReference type="CDD" id="cd02619">
    <property type="entry name" value="Peptidase_C1"/>
    <property type="match status" value="1"/>
</dbReference>
<dbReference type="GO" id="GO:0006508">
    <property type="term" value="P:proteolysis"/>
    <property type="evidence" value="ECO:0007669"/>
    <property type="project" value="UniProtKB-KW"/>
</dbReference>
<proteinExistence type="inferred from homology"/>
<evidence type="ECO:0000256" key="1">
    <source>
        <dbReference type="ARBA" id="ARBA00008455"/>
    </source>
</evidence>
<dbReference type="RefSeq" id="WP_110292009.1">
    <property type="nucleotide sequence ID" value="NZ_QICS01000019.1"/>
</dbReference>
<organism evidence="3 4">
    <name type="scientific">Lachnotalea glycerini</name>
    <dbReference type="NCBI Taxonomy" id="1763509"/>
    <lineage>
        <taxon>Bacteria</taxon>
        <taxon>Bacillati</taxon>
        <taxon>Bacillota</taxon>
        <taxon>Clostridia</taxon>
        <taxon>Lachnospirales</taxon>
        <taxon>Lachnospiraceae</taxon>
        <taxon>Lachnotalea</taxon>
    </lineage>
</organism>
<dbReference type="SUPFAM" id="SSF55383">
    <property type="entry name" value="Copper amine oxidase, domain N"/>
    <property type="match status" value="1"/>
</dbReference>
<dbReference type="InterPro" id="IPR036582">
    <property type="entry name" value="Mao_N_sf"/>
</dbReference>
<dbReference type="Gene3D" id="3.30.457.10">
    <property type="entry name" value="Copper amine oxidase-like, N-terminal domain"/>
    <property type="match status" value="1"/>
</dbReference>
<dbReference type="PANTHER" id="PTHR12411">
    <property type="entry name" value="CYSTEINE PROTEASE FAMILY C1-RELATED"/>
    <property type="match status" value="1"/>
</dbReference>
<dbReference type="Proteomes" id="UP000247523">
    <property type="component" value="Unassembled WGS sequence"/>
</dbReference>
<evidence type="ECO:0000259" key="2">
    <source>
        <dbReference type="SMART" id="SM00645"/>
    </source>
</evidence>